<dbReference type="EMBL" id="JACCFP010000001">
    <property type="protein sequence ID" value="NYJ00471.1"/>
    <property type="molecule type" value="Genomic_DNA"/>
</dbReference>
<name>A0A853BZT8_9ACTN</name>
<evidence type="ECO:0000313" key="1">
    <source>
        <dbReference type="EMBL" id="NYJ00471.1"/>
    </source>
</evidence>
<dbReference type="Pfam" id="PF20060">
    <property type="entry name" value="DUF6459"/>
    <property type="match status" value="1"/>
</dbReference>
<dbReference type="RefSeq" id="WP_179667055.1">
    <property type="nucleotide sequence ID" value="NZ_JACCFP010000001.1"/>
</dbReference>
<dbReference type="InterPro" id="IPR045596">
    <property type="entry name" value="DUF6459"/>
</dbReference>
<comment type="caution">
    <text evidence="1">The sequence shown here is derived from an EMBL/GenBank/DDBJ whole genome shotgun (WGS) entry which is preliminary data.</text>
</comment>
<protein>
    <submittedName>
        <fullName evidence="1">Uncharacterized protein</fullName>
    </submittedName>
</protein>
<reference evidence="1 2" key="1">
    <citation type="submission" date="2020-07" db="EMBL/GenBank/DDBJ databases">
        <title>Sequencing the genomes of 1000 actinobacteria strains.</title>
        <authorList>
            <person name="Klenk H.-P."/>
        </authorList>
    </citation>
    <scope>NUCLEOTIDE SEQUENCE [LARGE SCALE GENOMIC DNA]</scope>
    <source>
        <strain evidence="1 2">DSM 103833</strain>
    </source>
</reference>
<dbReference type="Proteomes" id="UP000530424">
    <property type="component" value="Unassembled WGS sequence"/>
</dbReference>
<dbReference type="AlphaFoldDB" id="A0A853BZT8"/>
<accession>A0A853BZT8</accession>
<keyword evidence="2" id="KW-1185">Reference proteome</keyword>
<sequence>MTIDAEGDRTPVPVATTQGTLALALLPRSEPPGPVTRPRPRGATVVPIERRLRHSIEEWTRRYAQASVEIVGGDRPVSQLLRWSSPEVYADLHRRALLVARAGGHQPGLGRVQQVRPVVHSVHTCFITHDVVEAGVHVRYGARSRALAARFERVDQRWICTALDFS</sequence>
<proteinExistence type="predicted"/>
<gene>
    <name evidence="1" type="ORF">HNR19_001169</name>
</gene>
<evidence type="ECO:0000313" key="2">
    <source>
        <dbReference type="Proteomes" id="UP000530424"/>
    </source>
</evidence>
<organism evidence="1 2">
    <name type="scientific">Nocardioides thalensis</name>
    <dbReference type="NCBI Taxonomy" id="1914755"/>
    <lineage>
        <taxon>Bacteria</taxon>
        <taxon>Bacillati</taxon>
        <taxon>Actinomycetota</taxon>
        <taxon>Actinomycetes</taxon>
        <taxon>Propionibacteriales</taxon>
        <taxon>Nocardioidaceae</taxon>
        <taxon>Nocardioides</taxon>
    </lineage>
</organism>